<keyword evidence="7" id="KW-1185">Reference proteome</keyword>
<dbReference type="GO" id="GO:0015871">
    <property type="term" value="P:choline transport"/>
    <property type="evidence" value="ECO:0007669"/>
    <property type="project" value="TreeGrafter"/>
</dbReference>
<dbReference type="GO" id="GO:0043190">
    <property type="term" value="C:ATP-binding cassette (ABC) transporter complex"/>
    <property type="evidence" value="ECO:0007669"/>
    <property type="project" value="InterPro"/>
</dbReference>
<dbReference type="GO" id="GO:0005275">
    <property type="term" value="F:amine transmembrane transporter activity"/>
    <property type="evidence" value="ECO:0007669"/>
    <property type="project" value="TreeGrafter"/>
</dbReference>
<accession>A0A840WDP5</accession>
<evidence type="ECO:0000259" key="5">
    <source>
        <dbReference type="Pfam" id="PF04069"/>
    </source>
</evidence>
<dbReference type="PANTHER" id="PTHR47737:SF1">
    <property type="entry name" value="GLYCINE BETAINE_PROLINE BETAINE TRANSPORT SYSTEM PERMEASE PROTEIN PROW"/>
    <property type="match status" value="1"/>
</dbReference>
<comment type="subcellular location">
    <subcellularLocation>
        <location evidence="1">Cell membrane</location>
    </subcellularLocation>
</comment>
<evidence type="ECO:0000256" key="4">
    <source>
        <dbReference type="ARBA" id="ARBA00023136"/>
    </source>
</evidence>
<comment type="caution">
    <text evidence="6">The sequence shown here is derived from an EMBL/GenBank/DDBJ whole genome shotgun (WGS) entry which is preliminary data.</text>
</comment>
<keyword evidence="3" id="KW-1003">Cell membrane</keyword>
<name>A0A840WDP5_9ACTN</name>
<dbReference type="GO" id="GO:0015226">
    <property type="term" value="F:carnitine transmembrane transporter activity"/>
    <property type="evidence" value="ECO:0007669"/>
    <property type="project" value="TreeGrafter"/>
</dbReference>
<reference evidence="6 7" key="1">
    <citation type="submission" date="2020-08" db="EMBL/GenBank/DDBJ databases">
        <title>Sequencing the genomes of 1000 actinobacteria strains.</title>
        <authorList>
            <person name="Klenk H.-P."/>
        </authorList>
    </citation>
    <scope>NUCLEOTIDE SEQUENCE [LARGE SCALE GENOMIC DNA]</scope>
    <source>
        <strain evidence="6 7">DSM 44598</strain>
    </source>
</reference>
<dbReference type="Proteomes" id="UP000579647">
    <property type="component" value="Unassembled WGS sequence"/>
</dbReference>
<dbReference type="CDD" id="cd13639">
    <property type="entry name" value="PBP2_OpuAC_like"/>
    <property type="match status" value="1"/>
</dbReference>
<dbReference type="Pfam" id="PF04069">
    <property type="entry name" value="OpuAC"/>
    <property type="match status" value="1"/>
</dbReference>
<dbReference type="PANTHER" id="PTHR47737">
    <property type="entry name" value="GLYCINE BETAINE/PROLINE BETAINE TRANSPORT SYSTEM PERMEASE PROTEIN PROW"/>
    <property type="match status" value="1"/>
</dbReference>
<organism evidence="6 7">
    <name type="scientific">Nocardiopsis metallicus</name>
    <dbReference type="NCBI Taxonomy" id="179819"/>
    <lineage>
        <taxon>Bacteria</taxon>
        <taxon>Bacillati</taxon>
        <taxon>Actinomycetota</taxon>
        <taxon>Actinomycetes</taxon>
        <taxon>Streptosporangiales</taxon>
        <taxon>Nocardiopsidaceae</taxon>
        <taxon>Nocardiopsis</taxon>
    </lineage>
</organism>
<dbReference type="InterPro" id="IPR007210">
    <property type="entry name" value="ABC_Gly_betaine_transp_sub-bd"/>
</dbReference>
<dbReference type="AlphaFoldDB" id="A0A840WDP5"/>
<keyword evidence="4" id="KW-0472">Membrane</keyword>
<evidence type="ECO:0000256" key="1">
    <source>
        <dbReference type="ARBA" id="ARBA00004236"/>
    </source>
</evidence>
<dbReference type="GO" id="GO:0031460">
    <property type="term" value="P:glycine betaine transport"/>
    <property type="evidence" value="ECO:0007669"/>
    <property type="project" value="TreeGrafter"/>
</dbReference>
<dbReference type="SUPFAM" id="SSF53850">
    <property type="entry name" value="Periplasmic binding protein-like II"/>
    <property type="match status" value="1"/>
</dbReference>
<evidence type="ECO:0000256" key="2">
    <source>
        <dbReference type="ARBA" id="ARBA00022448"/>
    </source>
</evidence>
<sequence length="315" mass="34847">MRENDYMMDSRKRGTALAAAGMSGVLLLSACAGENGMMDGLDGGGDLQDVNIALIAWEEAIAVTHMWEVILQEKGYNVEVTDVDVAPAFEGVADGELDLYLDMWLPVTHHEYMEEHRGRIESLGSWYDNATLTLTVPEYMEDVQSIDDLPGYADDLDGTIVGIEPDAGLTQVTRDQAMPGYRLEEDFELRTSSGSTMMTELDEAVTAQEPIVVTLWRPHPAYAQYELRDLEDPQGAMGGSEGLHSIGRAGFEEDYPELTEWIRNWTMNDDELASLQALTVGPGVTDPAEGARQWLAQNPLFLDRTLMEDAEGLEF</sequence>
<gene>
    <name evidence="6" type="ORF">HNR07_005381</name>
</gene>
<dbReference type="Gene3D" id="3.40.190.10">
    <property type="entry name" value="Periplasmic binding protein-like II"/>
    <property type="match status" value="1"/>
</dbReference>
<feature type="domain" description="ABC-type glycine betaine transport system substrate-binding" evidence="5">
    <location>
        <begin position="49"/>
        <end position="297"/>
    </location>
</feature>
<protein>
    <submittedName>
        <fullName evidence="6">Glycine betaine/proline transport system substrate-binding protein</fullName>
    </submittedName>
</protein>
<evidence type="ECO:0000313" key="6">
    <source>
        <dbReference type="EMBL" id="MBB5494244.1"/>
    </source>
</evidence>
<dbReference type="Gene3D" id="3.40.190.100">
    <property type="entry name" value="Glycine betaine-binding periplasmic protein, domain 2"/>
    <property type="match status" value="1"/>
</dbReference>
<proteinExistence type="predicted"/>
<evidence type="ECO:0000256" key="3">
    <source>
        <dbReference type="ARBA" id="ARBA00022475"/>
    </source>
</evidence>
<evidence type="ECO:0000313" key="7">
    <source>
        <dbReference type="Proteomes" id="UP000579647"/>
    </source>
</evidence>
<keyword evidence="2" id="KW-0813">Transport</keyword>
<dbReference type="EMBL" id="JACHDO010000001">
    <property type="protein sequence ID" value="MBB5494244.1"/>
    <property type="molecule type" value="Genomic_DNA"/>
</dbReference>
<dbReference type="PROSITE" id="PS51257">
    <property type="entry name" value="PROKAR_LIPOPROTEIN"/>
    <property type="match status" value="1"/>
</dbReference>